<feature type="domain" description="Hcy-binding" evidence="5">
    <location>
        <begin position="11"/>
        <end position="155"/>
    </location>
</feature>
<dbReference type="PANTHER" id="PTHR46015">
    <property type="entry name" value="ZGC:172121"/>
    <property type="match status" value="1"/>
</dbReference>
<evidence type="ECO:0000256" key="2">
    <source>
        <dbReference type="ARBA" id="ARBA00022679"/>
    </source>
</evidence>
<sequence>MDKMAKHIYTLDGGKITELERMGFRNFDFLSCEDNEEKEEEGGTEKKEMMMQLLENIHLSYFLAGSDIICTNTFQVNLHSLRKKNISIEKGEEILNTYIDIAYNSAEKYKEIKRKKGNLWENRKKNDSIYEHLENFHNIRKALNNVHSTDIFNVEEYLSELQLNDTQNEWKWAKTKLERGPKSCCVAFSNGSYSSAFCDFSEYSGVFHKNRRKKEKRENLAIHGKVITGNKLASLKYDETGKNKTDDFTKMLNKQIKHFDIKLNILSEYTTRNMTKRSSVEFIPIARRYDKKRCNMVASPKLFNYGLEYYIDVSDEEIASNCKFKLQCFCRNTNKLNFFSLTTFSNIREVLTFYNYIKYYASNFKNNVIINFYCNSSKFIGCSDYSFFDIVSILLYLDSYNKFINAIGINCVNIENVYDLFFPFKKYTCPYININEDSYKSQNSQINSIVKTALRSLKKNRYIQDVNFFCSPNKSLQRVSFDNSTNEVTFHTLPNKTDHVYNYVDKWMEVGINGFGGCCYYNPYDVSLIDYKLGRLCR</sequence>
<organism evidence="6 7">
    <name type="scientific">Plasmodium malariae</name>
    <dbReference type="NCBI Taxonomy" id="5858"/>
    <lineage>
        <taxon>Eukaryota</taxon>
        <taxon>Sar</taxon>
        <taxon>Alveolata</taxon>
        <taxon>Apicomplexa</taxon>
        <taxon>Aconoidasida</taxon>
        <taxon>Haemosporida</taxon>
        <taxon>Plasmodiidae</taxon>
        <taxon>Plasmodium</taxon>
        <taxon>Plasmodium (Plasmodium)</taxon>
    </lineage>
</organism>
<keyword evidence="3" id="KW-0479">Metal-binding</keyword>
<dbReference type="SUPFAM" id="SSF82282">
    <property type="entry name" value="Homocysteine S-methyltransferase"/>
    <property type="match status" value="1"/>
</dbReference>
<dbReference type="GO" id="GO:0032259">
    <property type="term" value="P:methylation"/>
    <property type="evidence" value="ECO:0007669"/>
    <property type="project" value="UniProtKB-KW"/>
</dbReference>
<dbReference type="GO" id="GO:0008898">
    <property type="term" value="F:S-adenosylmethionine-homocysteine S-methyltransferase activity"/>
    <property type="evidence" value="ECO:0007669"/>
    <property type="project" value="TreeGrafter"/>
</dbReference>
<reference evidence="6 7" key="1">
    <citation type="submission" date="2016-06" db="EMBL/GenBank/DDBJ databases">
        <authorList>
            <consortium name="Pathogen Informatics"/>
        </authorList>
    </citation>
    <scope>NUCLEOTIDE SEQUENCE [LARGE SCALE GENOMIC DNA]</scope>
    <source>
        <strain evidence="6">PmlGA01</strain>
    </source>
</reference>
<dbReference type="PANTHER" id="PTHR46015:SF1">
    <property type="entry name" value="HOMOCYSTEINE S-METHYLTRANSFERASE-LIKE ISOFORM 1"/>
    <property type="match status" value="1"/>
</dbReference>
<dbReference type="VEuPathDB" id="PlasmoDB:PmUG01_14067900"/>
<protein>
    <submittedName>
        <fullName evidence="6">Homocysteine S-methyltransferase, putative</fullName>
    </submittedName>
</protein>
<dbReference type="Proteomes" id="UP000219799">
    <property type="component" value="Chromosome 14"/>
</dbReference>
<gene>
    <name evidence="6" type="primary">PmlGA01_140051600</name>
    <name evidence="6" type="ORF">PMLGA01_140051600</name>
</gene>
<keyword evidence="4" id="KW-0862">Zinc</keyword>
<dbReference type="InterPro" id="IPR003726">
    <property type="entry name" value="HCY_dom"/>
</dbReference>
<feature type="domain" description="Hcy-binding" evidence="5">
    <location>
        <begin position="330"/>
        <end position="529"/>
    </location>
</feature>
<dbReference type="Gene3D" id="3.20.20.330">
    <property type="entry name" value="Homocysteine-binding-like domain"/>
    <property type="match status" value="1"/>
</dbReference>
<dbReference type="GO" id="GO:0033528">
    <property type="term" value="P:S-methylmethionine cycle"/>
    <property type="evidence" value="ECO:0007669"/>
    <property type="project" value="TreeGrafter"/>
</dbReference>
<dbReference type="GO" id="GO:0009086">
    <property type="term" value="P:methionine biosynthetic process"/>
    <property type="evidence" value="ECO:0007669"/>
    <property type="project" value="TreeGrafter"/>
</dbReference>
<dbReference type="AlphaFoldDB" id="A0A1C3L366"/>
<accession>A0A1C3L366</accession>
<evidence type="ECO:0000313" key="6">
    <source>
        <dbReference type="EMBL" id="SBT81016.1"/>
    </source>
</evidence>
<keyword evidence="2 6" id="KW-0808">Transferase</keyword>
<dbReference type="EMBL" id="LT594502">
    <property type="protein sequence ID" value="SBT81016.1"/>
    <property type="molecule type" value="Genomic_DNA"/>
</dbReference>
<evidence type="ECO:0000259" key="5">
    <source>
        <dbReference type="Pfam" id="PF02574"/>
    </source>
</evidence>
<evidence type="ECO:0000256" key="1">
    <source>
        <dbReference type="ARBA" id="ARBA00022603"/>
    </source>
</evidence>
<evidence type="ECO:0000256" key="3">
    <source>
        <dbReference type="ARBA" id="ARBA00022723"/>
    </source>
</evidence>
<name>A0A1C3L366_PLAMA</name>
<dbReference type="Pfam" id="PF02574">
    <property type="entry name" value="S-methyl_trans"/>
    <property type="match status" value="2"/>
</dbReference>
<keyword evidence="1 6" id="KW-0489">Methyltransferase</keyword>
<evidence type="ECO:0000256" key="4">
    <source>
        <dbReference type="ARBA" id="ARBA00022833"/>
    </source>
</evidence>
<dbReference type="InterPro" id="IPR051486">
    <property type="entry name" value="Hcy_S-methyltransferase"/>
</dbReference>
<dbReference type="GO" id="GO:0046872">
    <property type="term" value="F:metal ion binding"/>
    <property type="evidence" value="ECO:0007669"/>
    <property type="project" value="UniProtKB-KW"/>
</dbReference>
<dbReference type="InterPro" id="IPR036589">
    <property type="entry name" value="HCY_dom_sf"/>
</dbReference>
<evidence type="ECO:0000313" key="7">
    <source>
        <dbReference type="Proteomes" id="UP000219799"/>
    </source>
</evidence>
<proteinExistence type="predicted"/>